<dbReference type="Proteomes" id="UP000269019">
    <property type="component" value="Chromosome"/>
</dbReference>
<name>A0A3G6J7U3_9CORY</name>
<dbReference type="AlphaFoldDB" id="A0A3G6J7U3"/>
<dbReference type="KEGG" id="ccho:CCHOA_07835"/>
<reference evidence="2 3" key="1">
    <citation type="submission" date="2018-11" db="EMBL/GenBank/DDBJ databases">
        <authorList>
            <person name="Kleinhagauer T."/>
            <person name="Glaeser S.P."/>
            <person name="Spergser J."/>
            <person name="Ruckert C."/>
            <person name="Kaempfer P."/>
            <person name="Busse H.-J."/>
        </authorList>
    </citation>
    <scope>NUCLEOTIDE SEQUENCE [LARGE SCALE GENOMIC DNA]</scope>
    <source>
        <strain evidence="2 3">200CH</strain>
    </source>
</reference>
<dbReference type="Pfam" id="PF18726">
    <property type="entry name" value="HEPN_SAV_6107"/>
    <property type="match status" value="1"/>
</dbReference>
<gene>
    <name evidence="2" type="ORF">CCHOA_07835</name>
</gene>
<dbReference type="RefSeq" id="WP_123928747.1">
    <property type="nucleotide sequence ID" value="NZ_CP033896.1"/>
</dbReference>
<keyword evidence="3" id="KW-1185">Reference proteome</keyword>
<sequence>MARLSSTSFASGSLARDSYISRANELLALSYRQLREGEFDEALENAYRAALRTAGARIAAAGAANKRGRPTSAWEQLARLDELGAVQAASFRRWKGIRQDVLCGVSHADAQMVNDLLSEVESLLTVVEQEAGWLPQVA</sequence>
<feature type="domain" description="SAV-6107-like HEPN" evidence="1">
    <location>
        <begin position="42"/>
        <end position="128"/>
    </location>
</feature>
<dbReference type="EMBL" id="CP033896">
    <property type="protein sequence ID" value="AZA13959.1"/>
    <property type="molecule type" value="Genomic_DNA"/>
</dbReference>
<evidence type="ECO:0000259" key="1">
    <source>
        <dbReference type="Pfam" id="PF18726"/>
    </source>
</evidence>
<protein>
    <recommendedName>
        <fullName evidence="1">SAV-6107-like HEPN domain-containing protein</fullName>
    </recommendedName>
</protein>
<evidence type="ECO:0000313" key="3">
    <source>
        <dbReference type="Proteomes" id="UP000269019"/>
    </source>
</evidence>
<proteinExistence type="predicted"/>
<organism evidence="2 3">
    <name type="scientific">Corynebacterium choanae</name>
    <dbReference type="NCBI Taxonomy" id="1862358"/>
    <lineage>
        <taxon>Bacteria</taxon>
        <taxon>Bacillati</taxon>
        <taxon>Actinomycetota</taxon>
        <taxon>Actinomycetes</taxon>
        <taxon>Mycobacteriales</taxon>
        <taxon>Corynebacteriaceae</taxon>
        <taxon>Corynebacterium</taxon>
    </lineage>
</organism>
<dbReference type="InterPro" id="IPR040891">
    <property type="entry name" value="HEPN_SAV_6107"/>
</dbReference>
<evidence type="ECO:0000313" key="2">
    <source>
        <dbReference type="EMBL" id="AZA13959.1"/>
    </source>
</evidence>
<accession>A0A3G6J7U3</accession>